<dbReference type="PROSITE" id="PS51450">
    <property type="entry name" value="LRR"/>
    <property type="match status" value="4"/>
</dbReference>
<dbReference type="PANTHER" id="PTHR24366">
    <property type="entry name" value="IG(IMMUNOGLOBULIN) AND LRR(LEUCINE RICH REPEAT) DOMAINS"/>
    <property type="match status" value="1"/>
</dbReference>
<dbReference type="InterPro" id="IPR003591">
    <property type="entry name" value="Leu-rich_rpt_typical-subtyp"/>
</dbReference>
<dbReference type="OrthoDB" id="676979at2759"/>
<protein>
    <recommendedName>
        <fullName evidence="6">Insulin-like growth factor-binding protein complex acid labile subunit</fullName>
    </recommendedName>
</protein>
<dbReference type="EMBL" id="MTYJ01000050">
    <property type="protein sequence ID" value="OQV18320.1"/>
    <property type="molecule type" value="Genomic_DNA"/>
</dbReference>
<proteinExistence type="predicted"/>
<keyword evidence="5" id="KW-1185">Reference proteome</keyword>
<dbReference type="InterPro" id="IPR001611">
    <property type="entry name" value="Leu-rich_rpt"/>
</dbReference>
<organism evidence="4 5">
    <name type="scientific">Hypsibius exemplaris</name>
    <name type="common">Freshwater tardigrade</name>
    <dbReference type="NCBI Taxonomy" id="2072580"/>
    <lineage>
        <taxon>Eukaryota</taxon>
        <taxon>Metazoa</taxon>
        <taxon>Ecdysozoa</taxon>
        <taxon>Tardigrada</taxon>
        <taxon>Eutardigrada</taxon>
        <taxon>Parachela</taxon>
        <taxon>Hypsibioidea</taxon>
        <taxon>Hypsibiidae</taxon>
        <taxon>Hypsibius</taxon>
    </lineage>
</organism>
<dbReference type="Proteomes" id="UP000192578">
    <property type="component" value="Unassembled WGS sequence"/>
</dbReference>
<evidence type="ECO:0000256" key="1">
    <source>
        <dbReference type="ARBA" id="ARBA00022614"/>
    </source>
</evidence>
<accession>A0A1W0WT07</accession>
<feature type="signal peptide" evidence="3">
    <location>
        <begin position="1"/>
        <end position="21"/>
    </location>
</feature>
<reference evidence="5" key="1">
    <citation type="submission" date="2017-01" db="EMBL/GenBank/DDBJ databases">
        <title>Comparative genomics of anhydrobiosis in the tardigrade Hypsibius dujardini.</title>
        <authorList>
            <person name="Yoshida Y."/>
            <person name="Koutsovoulos G."/>
            <person name="Laetsch D."/>
            <person name="Stevens L."/>
            <person name="Kumar S."/>
            <person name="Horikawa D."/>
            <person name="Ishino K."/>
            <person name="Komine S."/>
            <person name="Tomita M."/>
            <person name="Blaxter M."/>
            <person name="Arakawa K."/>
        </authorList>
    </citation>
    <scope>NUCLEOTIDE SEQUENCE [LARGE SCALE GENOMIC DNA]</scope>
    <source>
        <strain evidence="5">Z151</strain>
    </source>
</reference>
<dbReference type="Pfam" id="PF13855">
    <property type="entry name" value="LRR_8"/>
    <property type="match status" value="2"/>
</dbReference>
<evidence type="ECO:0000313" key="5">
    <source>
        <dbReference type="Proteomes" id="UP000192578"/>
    </source>
</evidence>
<keyword evidence="2" id="KW-0677">Repeat</keyword>
<dbReference type="PANTHER" id="PTHR24366:SF96">
    <property type="entry name" value="LEUCINE RICH REPEAT CONTAINING 53"/>
    <property type="match status" value="1"/>
</dbReference>
<dbReference type="SUPFAM" id="SSF52058">
    <property type="entry name" value="L domain-like"/>
    <property type="match status" value="2"/>
</dbReference>
<evidence type="ECO:0000256" key="2">
    <source>
        <dbReference type="ARBA" id="ARBA00022737"/>
    </source>
</evidence>
<dbReference type="SMART" id="SM00369">
    <property type="entry name" value="LRR_TYP"/>
    <property type="match status" value="7"/>
</dbReference>
<name>A0A1W0WT07_HYPEX</name>
<keyword evidence="1" id="KW-0433">Leucine-rich repeat</keyword>
<feature type="chain" id="PRO_5013048678" description="Insulin-like growth factor-binding protein complex acid labile subunit" evidence="3">
    <location>
        <begin position="22"/>
        <end position="772"/>
    </location>
</feature>
<evidence type="ECO:0008006" key="6">
    <source>
        <dbReference type="Google" id="ProtNLM"/>
    </source>
</evidence>
<evidence type="ECO:0000256" key="3">
    <source>
        <dbReference type="SAM" id="SignalP"/>
    </source>
</evidence>
<dbReference type="InterPro" id="IPR032675">
    <property type="entry name" value="LRR_dom_sf"/>
</dbReference>
<evidence type="ECO:0000313" key="4">
    <source>
        <dbReference type="EMBL" id="OQV18320.1"/>
    </source>
</evidence>
<dbReference type="Gene3D" id="3.80.10.10">
    <property type="entry name" value="Ribonuclease Inhibitor"/>
    <property type="match status" value="3"/>
</dbReference>
<keyword evidence="3" id="KW-0732">Signal</keyword>
<dbReference type="AlphaFoldDB" id="A0A1W0WT07"/>
<comment type="caution">
    <text evidence="4">The sequence shown here is derived from an EMBL/GenBank/DDBJ whole genome shotgun (WGS) entry which is preliminary data.</text>
</comment>
<sequence>MKSNGLFCVLLLALASVQVEGKCSRLPSGNCWVNCLQEIFDVICNRVTPEMVRMDVSVFADTTQQLRLYIWSSPLITRLSADVFSSVASQILTVDLQDVVNLEAFPELHLLPKLRRFNIWNSPKLCTLSLELLPASLFRLSINKICVNHFENDFSDVKALPNLQEFVLRNVTIKGWQGSFLKVFPNLTLFEISNSTFDFAAPVSGMTRVESIKKLKLFQNTVAENTTDGSMQFFGSLISSLKVVSGADVDISMNNLEIFDRATDNLNFAFRMAKRLNVRGNPIRARSEKLSTMFQGFLWLEELDMGLMDLHAVQGMFGGLPSLKSLKLDHNNLVDISQVDIFENAQFTNLSYLDLSYNGIKHFSTNDTYVQIAPQVLYLNLAGNSLNIFLPAADKRSEIQRTAISSFRSLKTLILADNGISLFSGRHLANLTKLTELDLSCNAFKKLTNEAFIGLSRRLEDIDLSMCIHPPHPPPWIEWDAFTTLPQNLKRLRLKSGAYKKWIFGVLKLSGVVLIRLEELYLDDNDITFLLNDTIPLMANLRTLSLSRNALQSISPGMFQGVPNLKTLKLNDNRIGTVGVNSFSSRLNRQLVWLQELDLSGNGLYAIERGTFDQLTFLRSLMIGRNPMEIQDVFVDGGRMLEYLGIEGYNRSCLKPEFFQPLKMLRWIFPDEYNLILANPDDRLRKADKHLESLLRVCEIGPDVPDHDLYPNIPTLKNYVSVTIHDTDEGEGVQYPMIEAWLPLNYCPLDDYVTKLSNIICTKASVMRKRTD</sequence>
<gene>
    <name evidence="4" type="ORF">BV898_07524</name>
</gene>